<name>A0A699H173_TANCI</name>
<organism evidence="2">
    <name type="scientific">Tanacetum cinerariifolium</name>
    <name type="common">Dalmatian daisy</name>
    <name type="synonym">Chrysanthemum cinerariifolium</name>
    <dbReference type="NCBI Taxonomy" id="118510"/>
    <lineage>
        <taxon>Eukaryota</taxon>
        <taxon>Viridiplantae</taxon>
        <taxon>Streptophyta</taxon>
        <taxon>Embryophyta</taxon>
        <taxon>Tracheophyta</taxon>
        <taxon>Spermatophyta</taxon>
        <taxon>Magnoliopsida</taxon>
        <taxon>eudicotyledons</taxon>
        <taxon>Gunneridae</taxon>
        <taxon>Pentapetalae</taxon>
        <taxon>asterids</taxon>
        <taxon>campanulids</taxon>
        <taxon>Asterales</taxon>
        <taxon>Asteraceae</taxon>
        <taxon>Asteroideae</taxon>
        <taxon>Anthemideae</taxon>
        <taxon>Anthemidinae</taxon>
        <taxon>Tanacetum</taxon>
    </lineage>
</organism>
<gene>
    <name evidence="2" type="ORF">Tci_277801</name>
</gene>
<accession>A0A699H173</accession>
<feature type="region of interest" description="Disordered" evidence="1">
    <location>
        <begin position="364"/>
        <end position="397"/>
    </location>
</feature>
<evidence type="ECO:0000313" key="2">
    <source>
        <dbReference type="EMBL" id="GEX05826.1"/>
    </source>
</evidence>
<protein>
    <recommendedName>
        <fullName evidence="3">Ulp1 protease family, C-terminal catalytic domain-containing protein</fullName>
    </recommendedName>
</protein>
<reference evidence="2" key="1">
    <citation type="journal article" date="2019" name="Sci. Rep.">
        <title>Draft genome of Tanacetum cinerariifolium, the natural source of mosquito coil.</title>
        <authorList>
            <person name="Yamashiro T."/>
            <person name="Shiraishi A."/>
            <person name="Satake H."/>
            <person name="Nakayama K."/>
        </authorList>
    </citation>
    <scope>NUCLEOTIDE SEQUENCE</scope>
</reference>
<dbReference type="EMBL" id="BKCJ010087285">
    <property type="protein sequence ID" value="GEX05826.1"/>
    <property type="molecule type" value="Genomic_DNA"/>
</dbReference>
<evidence type="ECO:0000256" key="1">
    <source>
        <dbReference type="SAM" id="MobiDB-lite"/>
    </source>
</evidence>
<proteinExistence type="predicted"/>
<dbReference type="AlphaFoldDB" id="A0A699H173"/>
<sequence>MALAALTQPITTLGIAKVEPLLQTWPSRRNQIYLNEGNFGGWVKTREKGVKVIDCVSSIKSKLKDTGKSNSPKSRKESEKAAVVKKNYVVSKSKVAAVVSEKSTVVNESVVKSIENSTVVKERDVTSKVGKSNVSAVVSERSAVDEKDNPKVSKVSDESNKATVVVPIIDKVLVATETDKETEPVVVADVKAPVVAAVESVVKKDNPKVTSKVLDESVKATVIKKSVKVPVVKKSVKVSSVVTDKPSSVVADKIDVVVKKSVKASSVVADKTSSVVADKVDVVVKKSVKASSVVADKVDVVKDKVDVVADKASDALKNKPTVKGKEACFLRLSKQEENPEVKAKIDTKSIKRLISKLEKKVKKQESDEDSVPKKGKKKLTKKVEKEVSDEESLPKKGDKIKVTPSKIHEMLGVPFGGYSLFDLDEREADHEFVRKWAGQFYPLELKKVRVNDIARTLIAAQEIDFLFKVNFLTLFTNTMGKADGLKGQICLDVVRRLREDSMIYDKIGSKPDKNGKRVKAGKSLK</sequence>
<evidence type="ECO:0008006" key="3">
    <source>
        <dbReference type="Google" id="ProtNLM"/>
    </source>
</evidence>
<comment type="caution">
    <text evidence="2">The sequence shown here is derived from an EMBL/GenBank/DDBJ whole genome shotgun (WGS) entry which is preliminary data.</text>
</comment>
<feature type="compositionally biased region" description="Basic and acidic residues" evidence="1">
    <location>
        <begin position="381"/>
        <end position="397"/>
    </location>
</feature>